<dbReference type="GO" id="GO:0016151">
    <property type="term" value="F:nickel cation binding"/>
    <property type="evidence" value="ECO:0007669"/>
    <property type="project" value="UniProtKB-UniRule"/>
</dbReference>
<organism evidence="5">
    <name type="scientific">candidate division WOR-3 bacterium</name>
    <dbReference type="NCBI Taxonomy" id="2052148"/>
    <lineage>
        <taxon>Bacteria</taxon>
        <taxon>Bacteria division WOR-3</taxon>
    </lineage>
</organism>
<dbReference type="GO" id="GO:0051604">
    <property type="term" value="P:protein maturation"/>
    <property type="evidence" value="ECO:0007669"/>
    <property type="project" value="InterPro"/>
</dbReference>
<dbReference type="InterPro" id="IPR000688">
    <property type="entry name" value="HypA/HybF"/>
</dbReference>
<keyword evidence="3 4" id="KW-0862">Zinc</keyword>
<feature type="binding site" evidence="4">
    <location>
        <position position="74"/>
    </location>
    <ligand>
        <name>Zn(2+)</name>
        <dbReference type="ChEBI" id="CHEBI:29105"/>
    </ligand>
</feature>
<evidence type="ECO:0000256" key="1">
    <source>
        <dbReference type="ARBA" id="ARBA00022596"/>
    </source>
</evidence>
<reference evidence="5" key="1">
    <citation type="journal article" date="2020" name="mSystems">
        <title>Genome- and Community-Level Interaction Insights into Carbon Utilization and Element Cycling Functions of Hydrothermarchaeota in Hydrothermal Sediment.</title>
        <authorList>
            <person name="Zhou Z."/>
            <person name="Liu Y."/>
            <person name="Xu W."/>
            <person name="Pan J."/>
            <person name="Luo Z.H."/>
            <person name="Li M."/>
        </authorList>
    </citation>
    <scope>NUCLEOTIDE SEQUENCE [LARGE SCALE GENOMIC DNA]</scope>
    <source>
        <strain evidence="5">HyVt-74</strain>
    </source>
</reference>
<dbReference type="PANTHER" id="PTHR34535:SF3">
    <property type="entry name" value="HYDROGENASE MATURATION FACTOR HYPA"/>
    <property type="match status" value="1"/>
</dbReference>
<accession>A0A7C5DGL8</accession>
<evidence type="ECO:0000313" key="5">
    <source>
        <dbReference type="EMBL" id="HHE04583.1"/>
    </source>
</evidence>
<dbReference type="Proteomes" id="UP000886110">
    <property type="component" value="Unassembled WGS sequence"/>
</dbReference>
<evidence type="ECO:0000256" key="3">
    <source>
        <dbReference type="ARBA" id="ARBA00022833"/>
    </source>
</evidence>
<comment type="similarity">
    <text evidence="4">Belongs to the HypA/HybF family.</text>
</comment>
<protein>
    <recommendedName>
        <fullName evidence="4">Hydrogenase maturation factor HypA</fullName>
    </recommendedName>
</protein>
<sequence>MHEGSIAASIIDETKKYALENKIGSVKKVFVKAGVMRAVVDDALKFFFDIMKKEEDIVKDAELLVEREEILCRCKKCNSEFRPEGLLFICPRCGSTDVEILEGDSILLMSIEGE</sequence>
<dbReference type="PIRSF" id="PIRSF004761">
    <property type="entry name" value="Hydrgn_mat_HypA"/>
    <property type="match status" value="1"/>
</dbReference>
<dbReference type="Pfam" id="PF01155">
    <property type="entry name" value="HypA"/>
    <property type="match status" value="1"/>
</dbReference>
<name>A0A7C5DGL8_UNCW3</name>
<keyword evidence="1 4" id="KW-0533">Nickel</keyword>
<evidence type="ECO:0000256" key="2">
    <source>
        <dbReference type="ARBA" id="ARBA00022723"/>
    </source>
</evidence>
<feature type="binding site" evidence="4">
    <location>
        <position position="77"/>
    </location>
    <ligand>
        <name>Zn(2+)</name>
        <dbReference type="ChEBI" id="CHEBI:29105"/>
    </ligand>
</feature>
<keyword evidence="2 4" id="KW-0479">Metal-binding</keyword>
<dbReference type="HAMAP" id="MF_00213">
    <property type="entry name" value="HypA_HybF"/>
    <property type="match status" value="1"/>
</dbReference>
<dbReference type="Gene3D" id="3.30.2320.80">
    <property type="match status" value="1"/>
</dbReference>
<dbReference type="PANTHER" id="PTHR34535">
    <property type="entry name" value="HYDROGENASE MATURATION FACTOR HYPA"/>
    <property type="match status" value="1"/>
</dbReference>
<evidence type="ECO:0000256" key="4">
    <source>
        <dbReference type="HAMAP-Rule" id="MF_00213"/>
    </source>
</evidence>
<dbReference type="AlphaFoldDB" id="A0A7C5DGL8"/>
<gene>
    <name evidence="4" type="primary">hypA</name>
    <name evidence="5" type="ORF">ENL19_00810</name>
</gene>
<comment type="caution">
    <text evidence="5">The sequence shown here is derived from an EMBL/GenBank/DDBJ whole genome shotgun (WGS) entry which is preliminary data.</text>
</comment>
<dbReference type="EMBL" id="DRTB01000053">
    <property type="protein sequence ID" value="HHE04583.1"/>
    <property type="molecule type" value="Genomic_DNA"/>
</dbReference>
<feature type="binding site" evidence="4">
    <location>
        <position position="93"/>
    </location>
    <ligand>
        <name>Zn(2+)</name>
        <dbReference type="ChEBI" id="CHEBI:29105"/>
    </ligand>
</feature>
<dbReference type="GO" id="GO:0008270">
    <property type="term" value="F:zinc ion binding"/>
    <property type="evidence" value="ECO:0007669"/>
    <property type="project" value="UniProtKB-UniRule"/>
</dbReference>
<comment type="function">
    <text evidence="4">Involved in the maturation of [NiFe] hydrogenases. Required for nickel insertion into the metal center of the hydrogenase.</text>
</comment>
<feature type="binding site" evidence="4">
    <location>
        <position position="2"/>
    </location>
    <ligand>
        <name>Ni(2+)</name>
        <dbReference type="ChEBI" id="CHEBI:49786"/>
    </ligand>
</feature>
<proteinExistence type="inferred from homology"/>
<feature type="binding site" evidence="4">
    <location>
        <position position="90"/>
    </location>
    <ligand>
        <name>Zn(2+)</name>
        <dbReference type="ChEBI" id="CHEBI:29105"/>
    </ligand>
</feature>